<dbReference type="EMBL" id="PVZF01000004">
    <property type="protein sequence ID" value="PRY16131.1"/>
    <property type="molecule type" value="Genomic_DNA"/>
</dbReference>
<feature type="domain" description="CBS" evidence="10">
    <location>
        <begin position="280"/>
        <end position="336"/>
    </location>
</feature>
<dbReference type="PROSITE" id="PS51371">
    <property type="entry name" value="CBS"/>
    <property type="match status" value="1"/>
</dbReference>
<keyword evidence="5 8" id="KW-1133">Transmembrane helix</keyword>
<keyword evidence="6 8" id="KW-0472">Membrane</keyword>
<protein>
    <submittedName>
        <fullName evidence="12">CBS domain containing-hemolysin-like protein</fullName>
    </submittedName>
</protein>
<proteinExistence type="predicted"/>
<evidence type="ECO:0000256" key="2">
    <source>
        <dbReference type="ARBA" id="ARBA00022475"/>
    </source>
</evidence>
<feature type="domain" description="CNNM transmembrane" evidence="11">
    <location>
        <begin position="1"/>
        <end position="202"/>
    </location>
</feature>
<dbReference type="InterPro" id="IPR044751">
    <property type="entry name" value="Ion_transp-like_CBS"/>
</dbReference>
<feature type="transmembrane region" description="Helical" evidence="9">
    <location>
        <begin position="6"/>
        <end position="30"/>
    </location>
</feature>
<dbReference type="RefSeq" id="WP_106210063.1">
    <property type="nucleotide sequence ID" value="NZ_PVZF01000004.1"/>
</dbReference>
<dbReference type="SUPFAM" id="SSF54631">
    <property type="entry name" value="CBS-domain pair"/>
    <property type="match status" value="1"/>
</dbReference>
<keyword evidence="4" id="KW-0677">Repeat</keyword>
<evidence type="ECO:0000256" key="8">
    <source>
        <dbReference type="PROSITE-ProRule" id="PRU01193"/>
    </source>
</evidence>
<evidence type="ECO:0000256" key="5">
    <source>
        <dbReference type="ARBA" id="ARBA00022989"/>
    </source>
</evidence>
<evidence type="ECO:0000256" key="6">
    <source>
        <dbReference type="ARBA" id="ARBA00023136"/>
    </source>
</evidence>
<dbReference type="Pfam" id="PF01595">
    <property type="entry name" value="CNNM"/>
    <property type="match status" value="1"/>
</dbReference>
<evidence type="ECO:0000259" key="10">
    <source>
        <dbReference type="PROSITE" id="PS51371"/>
    </source>
</evidence>
<dbReference type="PANTHER" id="PTHR43099">
    <property type="entry name" value="UPF0053 PROTEIN YRKA"/>
    <property type="match status" value="1"/>
</dbReference>
<keyword evidence="13" id="KW-1185">Reference proteome</keyword>
<sequence length="336" mass="35418">MSDDPFVVVPVTALIVTLSAFFVAVEFALLGAKRHRLEEAAGTYAGRAALRSSHELTVLLAGSQLGITACVLALGAISKPAVHHWLTPGLEALGVPAAAADVAGFVLALFVVTFVHLVVGEMAPKSWAIAHPERSALLLSVPMRAFTWVFRPVLRLLNSAANSLVRAVGAEPTEEVVVGHSPESLRHLVEHSTNVGALDAGFSAQLSGALDLQRMTVRDLLRPGNVPASVPAGASVADVQDLARRTGHLRILVGDPGRITGVVHVRDTLTEPVEAPAGPFVRPVFTLEAGTTLHVALTRMRETSNHLALVTDGPRVEGVVTLSDVLRRLFPTPTAV</sequence>
<dbReference type="OrthoDB" id="110231at2"/>
<evidence type="ECO:0000313" key="12">
    <source>
        <dbReference type="EMBL" id="PRY16131.1"/>
    </source>
</evidence>
<dbReference type="SMART" id="SM00116">
    <property type="entry name" value="CBS"/>
    <property type="match status" value="2"/>
</dbReference>
<dbReference type="CDD" id="cd04590">
    <property type="entry name" value="CBS_pair_CorC_HlyC_assoc"/>
    <property type="match status" value="1"/>
</dbReference>
<dbReference type="PROSITE" id="PS51846">
    <property type="entry name" value="CNNM"/>
    <property type="match status" value="1"/>
</dbReference>
<keyword evidence="2" id="KW-1003">Cell membrane</keyword>
<comment type="caution">
    <text evidence="12">The sequence shown here is derived from an EMBL/GenBank/DDBJ whole genome shotgun (WGS) entry which is preliminary data.</text>
</comment>
<evidence type="ECO:0000313" key="13">
    <source>
        <dbReference type="Proteomes" id="UP000238083"/>
    </source>
</evidence>
<evidence type="ECO:0000256" key="3">
    <source>
        <dbReference type="ARBA" id="ARBA00022692"/>
    </source>
</evidence>
<dbReference type="Pfam" id="PF00571">
    <property type="entry name" value="CBS"/>
    <property type="match status" value="2"/>
</dbReference>
<reference evidence="12 13" key="1">
    <citation type="submission" date="2018-03" db="EMBL/GenBank/DDBJ databases">
        <title>Genomic Encyclopedia of Archaeal and Bacterial Type Strains, Phase II (KMG-II): from individual species to whole genera.</title>
        <authorList>
            <person name="Goeker M."/>
        </authorList>
    </citation>
    <scope>NUCLEOTIDE SEQUENCE [LARGE SCALE GENOMIC DNA]</scope>
    <source>
        <strain evidence="12 13">DSM 19711</strain>
    </source>
</reference>
<dbReference type="InterPro" id="IPR046342">
    <property type="entry name" value="CBS_dom_sf"/>
</dbReference>
<feature type="transmembrane region" description="Helical" evidence="9">
    <location>
        <begin position="56"/>
        <end position="77"/>
    </location>
</feature>
<comment type="subcellular location">
    <subcellularLocation>
        <location evidence="1">Cell membrane</location>
        <topology evidence="1">Multi-pass membrane protein</topology>
    </subcellularLocation>
</comment>
<dbReference type="InterPro" id="IPR000644">
    <property type="entry name" value="CBS_dom"/>
</dbReference>
<name>A0A2T0R5T6_9ACTN</name>
<dbReference type="Gene3D" id="3.10.580.10">
    <property type="entry name" value="CBS-domain"/>
    <property type="match status" value="1"/>
</dbReference>
<dbReference type="Proteomes" id="UP000238083">
    <property type="component" value="Unassembled WGS sequence"/>
</dbReference>
<keyword evidence="3 8" id="KW-0812">Transmembrane</keyword>
<keyword evidence="7" id="KW-0129">CBS domain</keyword>
<dbReference type="AlphaFoldDB" id="A0A2T0R5T6"/>
<evidence type="ECO:0000256" key="7">
    <source>
        <dbReference type="PROSITE-ProRule" id="PRU00703"/>
    </source>
</evidence>
<gene>
    <name evidence="12" type="ORF">CLV37_104351</name>
</gene>
<accession>A0A2T0R5T6</accession>
<evidence type="ECO:0000256" key="9">
    <source>
        <dbReference type="SAM" id="Phobius"/>
    </source>
</evidence>
<dbReference type="InterPro" id="IPR002550">
    <property type="entry name" value="CNNM"/>
</dbReference>
<evidence type="ECO:0000256" key="1">
    <source>
        <dbReference type="ARBA" id="ARBA00004651"/>
    </source>
</evidence>
<evidence type="ECO:0000256" key="4">
    <source>
        <dbReference type="ARBA" id="ARBA00022737"/>
    </source>
</evidence>
<feature type="transmembrane region" description="Helical" evidence="9">
    <location>
        <begin position="97"/>
        <end position="119"/>
    </location>
</feature>
<dbReference type="InterPro" id="IPR051676">
    <property type="entry name" value="UPF0053_domain"/>
</dbReference>
<organism evidence="12 13">
    <name type="scientific">Kineococcus rhizosphaerae</name>
    <dbReference type="NCBI Taxonomy" id="559628"/>
    <lineage>
        <taxon>Bacteria</taxon>
        <taxon>Bacillati</taxon>
        <taxon>Actinomycetota</taxon>
        <taxon>Actinomycetes</taxon>
        <taxon>Kineosporiales</taxon>
        <taxon>Kineosporiaceae</taxon>
        <taxon>Kineococcus</taxon>
    </lineage>
</organism>
<dbReference type="GO" id="GO:0005886">
    <property type="term" value="C:plasma membrane"/>
    <property type="evidence" value="ECO:0007669"/>
    <property type="project" value="UniProtKB-SubCell"/>
</dbReference>
<dbReference type="PANTHER" id="PTHR43099:SF5">
    <property type="entry name" value="HLYC_CORC FAMILY TRANSPORTER"/>
    <property type="match status" value="1"/>
</dbReference>
<evidence type="ECO:0000259" key="11">
    <source>
        <dbReference type="PROSITE" id="PS51846"/>
    </source>
</evidence>